<dbReference type="GO" id="GO:0005840">
    <property type="term" value="C:ribosome"/>
    <property type="evidence" value="ECO:0007669"/>
    <property type="project" value="UniProtKB-KW"/>
</dbReference>
<dbReference type="RefSeq" id="WP_311728402.1">
    <property type="nucleotide sequence ID" value="NZ_JAVRFD010000022.1"/>
</dbReference>
<dbReference type="EMBL" id="JAVRFD010000022">
    <property type="protein sequence ID" value="MDT0547862.1"/>
    <property type="molecule type" value="Genomic_DNA"/>
</dbReference>
<gene>
    <name evidence="2" type="ORF">RND15_34990</name>
</gene>
<dbReference type="Gene3D" id="3.30.1390.10">
    <property type="match status" value="1"/>
</dbReference>
<keyword evidence="2" id="KW-0687">Ribonucleoprotein</keyword>
<evidence type="ECO:0000259" key="1">
    <source>
        <dbReference type="Pfam" id="PF00542"/>
    </source>
</evidence>
<dbReference type="InterPro" id="IPR013823">
    <property type="entry name" value="Ribosomal_bL12_C"/>
</dbReference>
<sequence>MTLTAVALVVMVIAVLGSAVERKIDKLNRRTAQLTRKVDLILEHLGIEEPQPELAPVRALLAEGKKIHAVKAYRELTGADLKEAKEAVDRMG</sequence>
<dbReference type="Pfam" id="PF00542">
    <property type="entry name" value="Ribosomal_L12"/>
    <property type="match status" value="1"/>
</dbReference>
<comment type="caution">
    <text evidence="2">The sequence shown here is derived from an EMBL/GenBank/DDBJ whole genome shotgun (WGS) entry which is preliminary data.</text>
</comment>
<dbReference type="Proteomes" id="UP001180754">
    <property type="component" value="Unassembled WGS sequence"/>
</dbReference>
<evidence type="ECO:0000313" key="3">
    <source>
        <dbReference type="Proteomes" id="UP001180754"/>
    </source>
</evidence>
<keyword evidence="2" id="KW-0689">Ribosomal protein</keyword>
<accession>A0ABU2XQZ2</accession>
<reference evidence="2" key="1">
    <citation type="submission" date="2024-05" db="EMBL/GenBank/DDBJ databases">
        <title>30 novel species of actinomycetes from the DSMZ collection.</title>
        <authorList>
            <person name="Nouioui I."/>
        </authorList>
    </citation>
    <scope>NUCLEOTIDE SEQUENCE</scope>
    <source>
        <strain evidence="2">DSM 41529</strain>
    </source>
</reference>
<proteinExistence type="predicted"/>
<protein>
    <submittedName>
        <fullName evidence="2">Ribosomal protein L7/L12</fullName>
    </submittedName>
</protein>
<feature type="domain" description="Large ribosomal subunit protein bL12 C-terminal" evidence="1">
    <location>
        <begin position="63"/>
        <end position="90"/>
    </location>
</feature>
<keyword evidence="3" id="KW-1185">Reference proteome</keyword>
<dbReference type="SUPFAM" id="SSF54736">
    <property type="entry name" value="ClpS-like"/>
    <property type="match status" value="1"/>
</dbReference>
<organism evidence="2 3">
    <name type="scientific">Streptomyces lonegramiae</name>
    <dbReference type="NCBI Taxonomy" id="3075524"/>
    <lineage>
        <taxon>Bacteria</taxon>
        <taxon>Bacillati</taxon>
        <taxon>Actinomycetota</taxon>
        <taxon>Actinomycetes</taxon>
        <taxon>Kitasatosporales</taxon>
        <taxon>Streptomycetaceae</taxon>
        <taxon>Streptomyces</taxon>
    </lineage>
</organism>
<evidence type="ECO:0000313" key="2">
    <source>
        <dbReference type="EMBL" id="MDT0547862.1"/>
    </source>
</evidence>
<name>A0ABU2XQZ2_9ACTN</name>
<dbReference type="InterPro" id="IPR014719">
    <property type="entry name" value="Ribosomal_bL12_C/ClpS-like"/>
</dbReference>